<dbReference type="InterPro" id="IPR032675">
    <property type="entry name" value="LRR_dom_sf"/>
</dbReference>
<name>A0ABQ8XJQ7_9EUKA</name>
<keyword evidence="1" id="KW-0433">Leucine-rich repeat</keyword>
<evidence type="ECO:0000313" key="4">
    <source>
        <dbReference type="Proteomes" id="UP001150062"/>
    </source>
</evidence>
<dbReference type="SUPFAM" id="SSF52058">
    <property type="entry name" value="L domain-like"/>
    <property type="match status" value="1"/>
</dbReference>
<dbReference type="PANTHER" id="PTHR48051">
    <property type="match status" value="1"/>
</dbReference>
<accession>A0ABQ8XJQ7</accession>
<protein>
    <submittedName>
        <fullName evidence="3">Leucine rich repeat containing protein</fullName>
    </submittedName>
</protein>
<proteinExistence type="predicted"/>
<dbReference type="Pfam" id="PF13855">
    <property type="entry name" value="LRR_8"/>
    <property type="match status" value="1"/>
</dbReference>
<evidence type="ECO:0000256" key="1">
    <source>
        <dbReference type="ARBA" id="ARBA00022614"/>
    </source>
</evidence>
<dbReference type="EMBL" id="JAOAOG010000296">
    <property type="protein sequence ID" value="KAJ6231933.1"/>
    <property type="molecule type" value="Genomic_DNA"/>
</dbReference>
<dbReference type="InterPro" id="IPR050216">
    <property type="entry name" value="LRR_domain-containing"/>
</dbReference>
<keyword evidence="2" id="KW-0677">Repeat</keyword>
<dbReference type="InterPro" id="IPR001611">
    <property type="entry name" value="Leu-rich_rpt"/>
</dbReference>
<sequence length="117" mass="13819">MFFTTAFREQYWSKSDGWKYHDTCFCEWYGISCNVQLDWNGLSGPIPDEFTELIELKELNLNFNSLDKLPETIYELKQLERLEIGYCSLTSLPSTFGMLESLNYLDVESNKLEKFTR</sequence>
<dbReference type="Gene3D" id="3.80.10.10">
    <property type="entry name" value="Ribonuclease Inhibitor"/>
    <property type="match status" value="1"/>
</dbReference>
<dbReference type="PANTHER" id="PTHR48051:SF1">
    <property type="entry name" value="RAS SUPPRESSOR PROTEIN 1"/>
    <property type="match status" value="1"/>
</dbReference>
<organism evidence="3 4">
    <name type="scientific">Anaeramoeba flamelloides</name>
    <dbReference type="NCBI Taxonomy" id="1746091"/>
    <lineage>
        <taxon>Eukaryota</taxon>
        <taxon>Metamonada</taxon>
        <taxon>Anaeramoebidae</taxon>
        <taxon>Anaeramoeba</taxon>
    </lineage>
</organism>
<keyword evidence="4" id="KW-1185">Reference proteome</keyword>
<reference evidence="3" key="1">
    <citation type="submission" date="2022-08" db="EMBL/GenBank/DDBJ databases">
        <title>Novel sulfate-reducing endosymbionts in the free-living metamonad Anaeramoeba.</title>
        <authorList>
            <person name="Jerlstrom-Hultqvist J."/>
            <person name="Cepicka I."/>
            <person name="Gallot-Lavallee L."/>
            <person name="Salas-Leiva D."/>
            <person name="Curtis B.A."/>
            <person name="Zahonova K."/>
            <person name="Pipaliya S."/>
            <person name="Dacks J."/>
            <person name="Roger A.J."/>
        </authorList>
    </citation>
    <scope>NUCLEOTIDE SEQUENCE</scope>
    <source>
        <strain evidence="3">Schooner1</strain>
    </source>
</reference>
<evidence type="ECO:0000313" key="3">
    <source>
        <dbReference type="EMBL" id="KAJ6231933.1"/>
    </source>
</evidence>
<gene>
    <name evidence="3" type="ORF">M0813_05295</name>
</gene>
<dbReference type="Proteomes" id="UP001150062">
    <property type="component" value="Unassembled WGS sequence"/>
</dbReference>
<evidence type="ECO:0000256" key="2">
    <source>
        <dbReference type="ARBA" id="ARBA00022737"/>
    </source>
</evidence>
<comment type="caution">
    <text evidence="3">The sequence shown here is derived from an EMBL/GenBank/DDBJ whole genome shotgun (WGS) entry which is preliminary data.</text>
</comment>